<evidence type="ECO:0000313" key="3">
    <source>
        <dbReference type="Proteomes" id="UP000186922"/>
    </source>
</evidence>
<dbReference type="AlphaFoldDB" id="A0A1D1W7F7"/>
<feature type="region of interest" description="Disordered" evidence="1">
    <location>
        <begin position="37"/>
        <end position="72"/>
    </location>
</feature>
<comment type="caution">
    <text evidence="2">The sequence shown here is derived from an EMBL/GenBank/DDBJ whole genome shotgun (WGS) entry which is preliminary data.</text>
</comment>
<feature type="compositionally biased region" description="Basic and acidic residues" evidence="1">
    <location>
        <begin position="37"/>
        <end position="64"/>
    </location>
</feature>
<name>A0A1D1W7F7_RAMVA</name>
<accession>A0A1D1W7F7</accession>
<dbReference type="Proteomes" id="UP000186922">
    <property type="component" value="Unassembled WGS sequence"/>
</dbReference>
<proteinExistence type="predicted"/>
<organism evidence="2 3">
    <name type="scientific">Ramazzottius varieornatus</name>
    <name type="common">Water bear</name>
    <name type="synonym">Tardigrade</name>
    <dbReference type="NCBI Taxonomy" id="947166"/>
    <lineage>
        <taxon>Eukaryota</taxon>
        <taxon>Metazoa</taxon>
        <taxon>Ecdysozoa</taxon>
        <taxon>Tardigrada</taxon>
        <taxon>Eutardigrada</taxon>
        <taxon>Parachela</taxon>
        <taxon>Hypsibioidea</taxon>
        <taxon>Ramazzottiidae</taxon>
        <taxon>Ramazzottius</taxon>
    </lineage>
</organism>
<sequence>MTLLLTEDFAECQSEVMRRLGGQEGSGRVAFAFSDKEEVGKNQEADAHTSHGHVEPLEGKDTSAVKRGRREQRRWGCRKKERRRVDWDVVMSGRTFWRACREVARYVGGLHRAGSTGTGVGLIVDTFFGRQAGQGSRTKGCKNDNKKLLTAGTPYWASAKVDDDKKAPGNVLPPTPVRALFWTIMRILQLNPSIFEKGTLL</sequence>
<evidence type="ECO:0000313" key="2">
    <source>
        <dbReference type="EMBL" id="GAV09305.1"/>
    </source>
</evidence>
<keyword evidence="3" id="KW-1185">Reference proteome</keyword>
<evidence type="ECO:0000256" key="1">
    <source>
        <dbReference type="SAM" id="MobiDB-lite"/>
    </source>
</evidence>
<reference evidence="2 3" key="1">
    <citation type="journal article" date="2016" name="Nat. Commun.">
        <title>Extremotolerant tardigrade genome and improved radiotolerance of human cultured cells by tardigrade-unique protein.</title>
        <authorList>
            <person name="Hashimoto T."/>
            <person name="Horikawa D.D."/>
            <person name="Saito Y."/>
            <person name="Kuwahara H."/>
            <person name="Kozuka-Hata H."/>
            <person name="Shin-I T."/>
            <person name="Minakuchi Y."/>
            <person name="Ohishi K."/>
            <person name="Motoyama A."/>
            <person name="Aizu T."/>
            <person name="Enomoto A."/>
            <person name="Kondo K."/>
            <person name="Tanaka S."/>
            <person name="Hara Y."/>
            <person name="Koshikawa S."/>
            <person name="Sagara H."/>
            <person name="Miura T."/>
            <person name="Yokobori S."/>
            <person name="Miyagawa K."/>
            <person name="Suzuki Y."/>
            <person name="Kubo T."/>
            <person name="Oyama M."/>
            <person name="Kohara Y."/>
            <person name="Fujiyama A."/>
            <person name="Arakawa K."/>
            <person name="Katayama T."/>
            <person name="Toyoda A."/>
            <person name="Kunieda T."/>
        </authorList>
    </citation>
    <scope>NUCLEOTIDE SEQUENCE [LARGE SCALE GENOMIC DNA]</scope>
    <source>
        <strain evidence="2 3">YOKOZUNA-1</strain>
    </source>
</reference>
<dbReference type="EMBL" id="BDGG01000021">
    <property type="protein sequence ID" value="GAV09305.1"/>
    <property type="molecule type" value="Genomic_DNA"/>
</dbReference>
<protein>
    <submittedName>
        <fullName evidence="2">Uncharacterized protein</fullName>
    </submittedName>
</protein>
<gene>
    <name evidence="2" type="primary">RvY_18870-1</name>
    <name evidence="2" type="synonym">RvY_18870.1</name>
    <name evidence="2" type="ORF">RvY_18870</name>
</gene>